<keyword evidence="3" id="KW-1133">Transmembrane helix</keyword>
<comment type="similarity">
    <text evidence="1">Belongs to the sel-1 family.</text>
</comment>
<protein>
    <submittedName>
        <fullName evidence="5">Protein sel-11-like</fullName>
    </submittedName>
</protein>
<dbReference type="SMART" id="SM00671">
    <property type="entry name" value="SEL1"/>
    <property type="match status" value="10"/>
</dbReference>
<dbReference type="PANTHER" id="PTHR11102:SF147">
    <property type="entry name" value="SEL1L ADAPTOR SUBUNIT OF ERAD E3 UBIQUITIN LIGASE"/>
    <property type="match status" value="1"/>
</dbReference>
<comment type="caution">
    <text evidence="5">The sequence shown here is derived from an EMBL/GenBank/DDBJ whole genome shotgun (WGS) entry which is preliminary data.</text>
</comment>
<dbReference type="Gene3D" id="1.25.40.10">
    <property type="entry name" value="Tetratricopeptide repeat domain"/>
    <property type="match status" value="2"/>
</dbReference>
<keyword evidence="4" id="KW-0732">Signal</keyword>
<feature type="region of interest" description="Disordered" evidence="2">
    <location>
        <begin position="46"/>
        <end position="89"/>
    </location>
</feature>
<evidence type="ECO:0000256" key="1">
    <source>
        <dbReference type="ARBA" id="ARBA00038101"/>
    </source>
</evidence>
<name>A0A1V9XMV2_9ACAR</name>
<dbReference type="EMBL" id="MNPL01007323">
    <property type="protein sequence ID" value="OQR74817.1"/>
    <property type="molecule type" value="Genomic_DNA"/>
</dbReference>
<dbReference type="FunCoup" id="A0A1V9XMV2">
    <property type="interactions" value="525"/>
</dbReference>
<dbReference type="InterPro" id="IPR011990">
    <property type="entry name" value="TPR-like_helical_dom_sf"/>
</dbReference>
<dbReference type="GO" id="GO:0005789">
    <property type="term" value="C:endoplasmic reticulum membrane"/>
    <property type="evidence" value="ECO:0007669"/>
    <property type="project" value="TreeGrafter"/>
</dbReference>
<dbReference type="SUPFAM" id="SSF81901">
    <property type="entry name" value="HCP-like"/>
    <property type="match status" value="3"/>
</dbReference>
<evidence type="ECO:0000256" key="2">
    <source>
        <dbReference type="SAM" id="MobiDB-lite"/>
    </source>
</evidence>
<keyword evidence="6" id="KW-1185">Reference proteome</keyword>
<accession>A0A1V9XMV2</accession>
<evidence type="ECO:0000256" key="3">
    <source>
        <dbReference type="SAM" id="Phobius"/>
    </source>
</evidence>
<dbReference type="OrthoDB" id="27934at2759"/>
<dbReference type="InterPro" id="IPR050767">
    <property type="entry name" value="Sel1_AlgK"/>
</dbReference>
<sequence>MRRHLSSLQLLLLLCLQVLLLQLVLVPRVESAIGEQIDQLVAEADDPAEADADPVSASAGAPQPTDPTGGPFETGGDAAQPPVSGATEGQRRAFSVFDTAMAILNGTSAMKGTEHERAVKAYALLEQVSTLGHPTAQRMVAVAHLFGDFGLEFNPHRARELLEPLAAAGDPEAQLCMGFMHAFGLASLPPSQAKALVYYTFAAVGGNQFARMALGYRYMAGVGVTQSCEAALDHYRRVAQAVRLSDEYENPSRPSSNQLDHDLIQYYQFLADKGDVQAQVGLGHLHYQGGRGVQQDHTRALNYFTQAATTGNANAIAFLGKMFLEGGKAVPQNNKKAFKLFSMAAEKGNAVGQAGLGTMYLYGKGVPKDHERALRYLTMAANQGLVDGQLELGNMFYHGLGVEKNYKVALKYYQQASTHGHVLAFYHLAMMNARGIGTLRSCHNAVQLFKVVAERGRWVLSQLTEAYRAYKVGGARIDEALVRYAFLAELGYEQAQSNAAFILDRAESPLFDRNASYTWALSYWARAATQGYVVARLKLGDYHYYGHGTPVDYVVSAHHYRVAAETENNPQAMFNLGYMHEQGYGMPKDIHLAKRYYDLAAITSVDAQVPVMLALLKLAFMYGMEYLNNLRWDSLAEPAFIMQRLMGPDWDLYVMGLLAGLIAAMAYIRRIL</sequence>
<dbReference type="AlphaFoldDB" id="A0A1V9XMV2"/>
<dbReference type="InterPro" id="IPR006597">
    <property type="entry name" value="Sel1-like"/>
</dbReference>
<dbReference type="Proteomes" id="UP000192247">
    <property type="component" value="Unassembled WGS sequence"/>
</dbReference>
<keyword evidence="3" id="KW-0812">Transmembrane</keyword>
<evidence type="ECO:0000313" key="6">
    <source>
        <dbReference type="Proteomes" id="UP000192247"/>
    </source>
</evidence>
<evidence type="ECO:0000256" key="4">
    <source>
        <dbReference type="SAM" id="SignalP"/>
    </source>
</evidence>
<evidence type="ECO:0000313" key="5">
    <source>
        <dbReference type="EMBL" id="OQR74817.1"/>
    </source>
</evidence>
<gene>
    <name evidence="5" type="ORF">BIW11_00890</name>
</gene>
<dbReference type="STRING" id="418985.A0A1V9XMV2"/>
<feature type="signal peptide" evidence="4">
    <location>
        <begin position="1"/>
        <end position="31"/>
    </location>
</feature>
<dbReference type="InParanoid" id="A0A1V9XMV2"/>
<organism evidence="5 6">
    <name type="scientific">Tropilaelaps mercedesae</name>
    <dbReference type="NCBI Taxonomy" id="418985"/>
    <lineage>
        <taxon>Eukaryota</taxon>
        <taxon>Metazoa</taxon>
        <taxon>Ecdysozoa</taxon>
        <taxon>Arthropoda</taxon>
        <taxon>Chelicerata</taxon>
        <taxon>Arachnida</taxon>
        <taxon>Acari</taxon>
        <taxon>Parasitiformes</taxon>
        <taxon>Mesostigmata</taxon>
        <taxon>Gamasina</taxon>
        <taxon>Dermanyssoidea</taxon>
        <taxon>Laelapidae</taxon>
        <taxon>Tropilaelaps</taxon>
    </lineage>
</organism>
<reference evidence="5 6" key="1">
    <citation type="journal article" date="2017" name="Gigascience">
        <title>Draft genome of the honey bee ectoparasitic mite, Tropilaelaps mercedesae, is shaped by the parasitic life history.</title>
        <authorList>
            <person name="Dong X."/>
            <person name="Armstrong S.D."/>
            <person name="Xia D."/>
            <person name="Makepeace B.L."/>
            <person name="Darby A.C."/>
            <person name="Kadowaki T."/>
        </authorList>
    </citation>
    <scope>NUCLEOTIDE SEQUENCE [LARGE SCALE GENOMIC DNA]</scope>
    <source>
        <strain evidence="5">Wuxi-XJTLU</strain>
    </source>
</reference>
<keyword evidence="3" id="KW-0472">Membrane</keyword>
<feature type="transmembrane region" description="Helical" evidence="3">
    <location>
        <begin position="650"/>
        <end position="668"/>
    </location>
</feature>
<proteinExistence type="inferred from homology"/>
<dbReference type="GO" id="GO:0036503">
    <property type="term" value="P:ERAD pathway"/>
    <property type="evidence" value="ECO:0007669"/>
    <property type="project" value="TreeGrafter"/>
</dbReference>
<feature type="chain" id="PRO_5012777164" evidence="4">
    <location>
        <begin position="32"/>
        <end position="672"/>
    </location>
</feature>
<dbReference type="PANTHER" id="PTHR11102">
    <property type="entry name" value="SEL-1-LIKE PROTEIN"/>
    <property type="match status" value="1"/>
</dbReference>
<dbReference type="Pfam" id="PF08238">
    <property type="entry name" value="Sel1"/>
    <property type="match status" value="10"/>
</dbReference>